<evidence type="ECO:0000259" key="9">
    <source>
        <dbReference type="Pfam" id="PF03962"/>
    </source>
</evidence>
<organism evidence="11 12">
    <name type="scientific">Paraglomus occultum</name>
    <dbReference type="NCBI Taxonomy" id="144539"/>
    <lineage>
        <taxon>Eukaryota</taxon>
        <taxon>Fungi</taxon>
        <taxon>Fungi incertae sedis</taxon>
        <taxon>Mucoromycota</taxon>
        <taxon>Glomeromycotina</taxon>
        <taxon>Glomeromycetes</taxon>
        <taxon>Paraglomerales</taxon>
        <taxon>Paraglomeraceae</taxon>
        <taxon>Paraglomus</taxon>
    </lineage>
</organism>
<dbReference type="AlphaFoldDB" id="A0A9N9C831"/>
<keyword evidence="7" id="KW-0469">Meiosis</keyword>
<evidence type="ECO:0000256" key="3">
    <source>
        <dbReference type="ARBA" id="ARBA00013726"/>
    </source>
</evidence>
<feature type="domain" description="Mnd1 HTH" evidence="9">
    <location>
        <begin position="15"/>
        <end position="73"/>
    </location>
</feature>
<protein>
    <recommendedName>
        <fullName evidence="3">Meiotic nuclear division protein 1 homolog</fullName>
    </recommendedName>
</protein>
<evidence type="ECO:0000256" key="5">
    <source>
        <dbReference type="ARBA" id="ARBA00023172"/>
    </source>
</evidence>
<keyword evidence="4 8" id="KW-0175">Coiled coil</keyword>
<keyword evidence="12" id="KW-1185">Reference proteome</keyword>
<evidence type="ECO:0000313" key="11">
    <source>
        <dbReference type="EMBL" id="CAG8590950.1"/>
    </source>
</evidence>
<sequence>SKKGLSVAEKRKRLEDLFHERKEFFQLKELEKIAPKEKGIVSQTVKDILQSLVDDNLVQCEKIGTSNYYWAFPSSALQSRRTKIDDLTNELKKLKEKNADLTASIENASNGREESDERTTLLGQLAEAENLRKQNLEELKRYKECDPILLEAKEKASAIALESANRWTENIFLLQSYCVNKCNVERADFNRQFGIPEDFDTL</sequence>
<dbReference type="Pfam" id="PF18517">
    <property type="entry name" value="LZ3wCH"/>
    <property type="match status" value="1"/>
</dbReference>
<dbReference type="InterPro" id="IPR005647">
    <property type="entry name" value="Mnd1"/>
</dbReference>
<dbReference type="InterPro" id="IPR040661">
    <property type="entry name" value="LZ3wCH"/>
</dbReference>
<comment type="caution">
    <text evidence="11">The sequence shown here is derived from an EMBL/GenBank/DDBJ whole genome shotgun (WGS) entry which is preliminary data.</text>
</comment>
<evidence type="ECO:0000256" key="8">
    <source>
        <dbReference type="SAM" id="Coils"/>
    </source>
</evidence>
<dbReference type="Pfam" id="PF03962">
    <property type="entry name" value="Mnd1"/>
    <property type="match status" value="1"/>
</dbReference>
<name>A0A9N9C831_9GLOM</name>
<dbReference type="InterPro" id="IPR040453">
    <property type="entry name" value="Mnd1_HTH"/>
</dbReference>
<evidence type="ECO:0000256" key="7">
    <source>
        <dbReference type="ARBA" id="ARBA00023254"/>
    </source>
</evidence>
<dbReference type="PANTHER" id="PTHR31398:SF0">
    <property type="entry name" value="MEIOTIC NUCLEAR DIVISION PROTEIN 1 HOMOLOG"/>
    <property type="match status" value="1"/>
</dbReference>
<keyword evidence="6" id="KW-0539">Nucleus</keyword>
<evidence type="ECO:0000259" key="10">
    <source>
        <dbReference type="Pfam" id="PF18517"/>
    </source>
</evidence>
<gene>
    <name evidence="11" type="ORF">POCULU_LOCUS6971</name>
</gene>
<evidence type="ECO:0000256" key="1">
    <source>
        <dbReference type="ARBA" id="ARBA00004123"/>
    </source>
</evidence>
<accession>A0A9N9C831</accession>
<dbReference type="GO" id="GO:0007131">
    <property type="term" value="P:reciprocal meiotic recombination"/>
    <property type="evidence" value="ECO:0007669"/>
    <property type="project" value="InterPro"/>
</dbReference>
<comment type="similarity">
    <text evidence="2">Belongs to the MND1 family.</text>
</comment>
<dbReference type="GO" id="GO:0005634">
    <property type="term" value="C:nucleus"/>
    <property type="evidence" value="ECO:0007669"/>
    <property type="project" value="UniProtKB-SubCell"/>
</dbReference>
<evidence type="ECO:0000313" key="12">
    <source>
        <dbReference type="Proteomes" id="UP000789572"/>
    </source>
</evidence>
<dbReference type="GO" id="GO:0003690">
    <property type="term" value="F:double-stranded DNA binding"/>
    <property type="evidence" value="ECO:0007669"/>
    <property type="project" value="InterPro"/>
</dbReference>
<dbReference type="PIRSF" id="PIRSF026991">
    <property type="entry name" value="Mnd1"/>
    <property type="match status" value="1"/>
</dbReference>
<keyword evidence="5" id="KW-0233">DNA recombination</keyword>
<reference evidence="11" key="1">
    <citation type="submission" date="2021-06" db="EMBL/GenBank/DDBJ databases">
        <authorList>
            <person name="Kallberg Y."/>
            <person name="Tangrot J."/>
            <person name="Rosling A."/>
        </authorList>
    </citation>
    <scope>NUCLEOTIDE SEQUENCE</scope>
    <source>
        <strain evidence="11">IA702</strain>
    </source>
</reference>
<dbReference type="PANTHER" id="PTHR31398">
    <property type="entry name" value="MEIOTIC NUCLEAR DIVISION PROTEIN 1 HOMOLOG"/>
    <property type="match status" value="1"/>
</dbReference>
<comment type="subcellular location">
    <subcellularLocation>
        <location evidence="1">Nucleus</location>
    </subcellularLocation>
</comment>
<evidence type="ECO:0000256" key="4">
    <source>
        <dbReference type="ARBA" id="ARBA00023054"/>
    </source>
</evidence>
<evidence type="ECO:0000256" key="6">
    <source>
        <dbReference type="ARBA" id="ARBA00023242"/>
    </source>
</evidence>
<evidence type="ECO:0000256" key="2">
    <source>
        <dbReference type="ARBA" id="ARBA00005981"/>
    </source>
</evidence>
<dbReference type="Proteomes" id="UP000789572">
    <property type="component" value="Unassembled WGS sequence"/>
</dbReference>
<proteinExistence type="inferred from homology"/>
<dbReference type="EMBL" id="CAJVPJ010001432">
    <property type="protein sequence ID" value="CAG8590950.1"/>
    <property type="molecule type" value="Genomic_DNA"/>
</dbReference>
<feature type="coiled-coil region" evidence="8">
    <location>
        <begin position="77"/>
        <end position="145"/>
    </location>
</feature>
<feature type="non-terminal residue" evidence="11">
    <location>
        <position position="1"/>
    </location>
</feature>
<dbReference type="OrthoDB" id="273345at2759"/>
<feature type="domain" description="Leucine zipper with capping helix" evidence="10">
    <location>
        <begin position="149"/>
        <end position="201"/>
    </location>
</feature>